<name>A0A6I4UV24_9SPHN</name>
<comment type="caution">
    <text evidence="3">The sequence shown here is derived from an EMBL/GenBank/DDBJ whole genome shotgun (WGS) entry which is preliminary data.</text>
</comment>
<organism evidence="3 4">
    <name type="scientific">Croceibacterium soli</name>
    <dbReference type="NCBI Taxonomy" id="1739690"/>
    <lineage>
        <taxon>Bacteria</taxon>
        <taxon>Pseudomonadati</taxon>
        <taxon>Pseudomonadota</taxon>
        <taxon>Alphaproteobacteria</taxon>
        <taxon>Sphingomonadales</taxon>
        <taxon>Erythrobacteraceae</taxon>
        <taxon>Croceibacterium</taxon>
    </lineage>
</organism>
<dbReference type="AlphaFoldDB" id="A0A6I4UV24"/>
<protein>
    <submittedName>
        <fullName evidence="3">Chain-length determining protein</fullName>
    </submittedName>
</protein>
<feature type="transmembrane region" description="Helical" evidence="2">
    <location>
        <begin position="415"/>
        <end position="436"/>
    </location>
</feature>
<dbReference type="NCBIfam" id="TIGR03007">
    <property type="entry name" value="pepcterm_ChnLen"/>
    <property type="match status" value="1"/>
</dbReference>
<feature type="transmembrane region" description="Helical" evidence="2">
    <location>
        <begin position="478"/>
        <end position="499"/>
    </location>
</feature>
<dbReference type="Proteomes" id="UP000469159">
    <property type="component" value="Unassembled WGS sequence"/>
</dbReference>
<evidence type="ECO:0000256" key="2">
    <source>
        <dbReference type="SAM" id="Phobius"/>
    </source>
</evidence>
<evidence type="ECO:0000313" key="4">
    <source>
        <dbReference type="Proteomes" id="UP000469159"/>
    </source>
</evidence>
<sequence>MNELFEEARAALWTVWNRRWLALGVAWGVCLLGWLAVALIPNTYESKARIFVQLDDALAQQIGIGSGAREKDIERVRQTLTGAVNLEKVIRSTRLGETITTPTEMEREIDRLAKDVLVLGQGDNLFEITASSGRGDLSDAENAQLAQDIAQRMIDIFREQNLGGSRGEMRETIEFLDQQLAQRSRELEEAEQRRLAFEAQYPELAGGSASILSQLNNSRSELRGVEADLAAAQSALAAINGQIASTPRTLVTANSGGPRAALAQAEANLAALQGRGLTASHPDVIATNKQIAALRAQAQGAGGDYGTPNPAYSSLLSIRGEREANAQALASRAAALRSEIASVTASQAQEPGVAAEAQRISRDYEVLRQQYDKLLQDREELRLRGQVETERSGIKFEVVDPPSTPRVPSAPPRPLLLLAVLCLGIGAGCGAAWLQGRLRSTFATAGKLEAALDLPVIGAISLAMTDKARAMQAKRRKLFLAAAGGLGGLFAVLLAAEFVQRGMVA</sequence>
<dbReference type="EMBL" id="WTYK01000007">
    <property type="protein sequence ID" value="MXP42406.1"/>
    <property type="molecule type" value="Genomic_DNA"/>
</dbReference>
<feature type="transmembrane region" description="Helical" evidence="2">
    <location>
        <begin position="20"/>
        <end position="40"/>
    </location>
</feature>
<accession>A0A6I4UV24</accession>
<dbReference type="PANTHER" id="PTHR32309">
    <property type="entry name" value="TYROSINE-PROTEIN KINASE"/>
    <property type="match status" value="1"/>
</dbReference>
<keyword evidence="4" id="KW-1185">Reference proteome</keyword>
<evidence type="ECO:0000313" key="3">
    <source>
        <dbReference type="EMBL" id="MXP42406.1"/>
    </source>
</evidence>
<dbReference type="InterPro" id="IPR050445">
    <property type="entry name" value="Bact_polysacc_biosynth/exp"/>
</dbReference>
<dbReference type="GO" id="GO:0005886">
    <property type="term" value="C:plasma membrane"/>
    <property type="evidence" value="ECO:0007669"/>
    <property type="project" value="TreeGrafter"/>
</dbReference>
<dbReference type="InterPro" id="IPR014345">
    <property type="entry name" value="XrtA_polysacc_chain"/>
</dbReference>
<feature type="coiled-coil region" evidence="1">
    <location>
        <begin position="357"/>
        <end position="384"/>
    </location>
</feature>
<evidence type="ECO:0000256" key="1">
    <source>
        <dbReference type="SAM" id="Coils"/>
    </source>
</evidence>
<gene>
    <name evidence="3" type="ORF">GRI75_12220</name>
</gene>
<keyword evidence="2" id="KW-0472">Membrane</keyword>
<reference evidence="3 4" key="1">
    <citation type="submission" date="2019-12" db="EMBL/GenBank/DDBJ databases">
        <title>Genomic-based taxomic classification of the family Erythrobacteraceae.</title>
        <authorList>
            <person name="Xu L."/>
        </authorList>
    </citation>
    <scope>NUCLEOTIDE SEQUENCE [LARGE SCALE GENOMIC DNA]</scope>
    <source>
        <strain evidence="3 4">MCCC 1K02066</strain>
    </source>
</reference>
<dbReference type="OrthoDB" id="9795292at2"/>
<keyword evidence="2" id="KW-0812">Transmembrane</keyword>
<dbReference type="GO" id="GO:0004713">
    <property type="term" value="F:protein tyrosine kinase activity"/>
    <property type="evidence" value="ECO:0007669"/>
    <property type="project" value="TreeGrafter"/>
</dbReference>
<dbReference type="RefSeq" id="WP_160747266.1">
    <property type="nucleotide sequence ID" value="NZ_WTYK01000007.1"/>
</dbReference>
<keyword evidence="2" id="KW-1133">Transmembrane helix</keyword>
<dbReference type="PANTHER" id="PTHR32309:SF13">
    <property type="entry name" value="FERRIC ENTEROBACTIN TRANSPORT PROTEIN FEPE"/>
    <property type="match status" value="1"/>
</dbReference>
<keyword evidence="1" id="KW-0175">Coiled coil</keyword>
<feature type="coiled-coil region" evidence="1">
    <location>
        <begin position="173"/>
        <end position="235"/>
    </location>
</feature>
<proteinExistence type="predicted"/>